<name>A0A2I6PI45_9CAUD</name>
<evidence type="ECO:0000313" key="1">
    <source>
        <dbReference type="EMBL" id="AUM59730.1"/>
    </source>
</evidence>
<sequence length="309" mass="33028">MADGSRHSLRIVPEVTPGITPTNPAWQTVRHTGTTLAISKESLQSEELRDDRQIADFRLGARQVGGDISIELSYGSFDMILEALLQGTWTGNVLKAGVVRRTFSLERFFADLGTANKPYHRFRGVEFNTLALTIAANAMVTGTIGVLGLDSSLDTVPLAGATVAPATTTSPLDSFTGTLSESGTPIAVVTELTLNLDNGMAARFVVGSKVSIKPSVSRSNLTGQVTAYFEDSRLLDKFITEENSSLVFTMPDGEGNAYEITIPRLKYTGGQPDVAGEGPITLSMPFQALLDPSQGTQILVERIPHVTAP</sequence>
<evidence type="ECO:0000313" key="2">
    <source>
        <dbReference type="Proteomes" id="UP000240618"/>
    </source>
</evidence>
<keyword evidence="2" id="KW-1185">Reference proteome</keyword>
<dbReference type="Pfam" id="PF18906">
    <property type="entry name" value="Phage_tube_2"/>
    <property type="match status" value="1"/>
</dbReference>
<reference evidence="1 2" key="1">
    <citation type="journal article" date="2018" name="Arch. Virol.">
        <title>Genome sequence of the novel virulent bacteriophage PMBT14 with lytic activity against Pseudomonas fluorescens DSM 50090(R).</title>
        <authorList>
            <person name="Koberg S."/>
            <person name="Gieschler S."/>
            <person name="Brinks E."/>
            <person name="Wenning M."/>
            <person name="Neve H."/>
            <person name="Franz C.M."/>
        </authorList>
    </citation>
    <scope>NUCLEOTIDE SEQUENCE [LARGE SCALE GENOMIC DNA]</scope>
</reference>
<dbReference type="RefSeq" id="YP_009836193.1">
    <property type="nucleotide sequence ID" value="NC_048687.1"/>
</dbReference>
<dbReference type="InterPro" id="IPR044000">
    <property type="entry name" value="Phage_tube_2"/>
</dbReference>
<dbReference type="EMBL" id="MG596800">
    <property type="protein sequence ID" value="AUM59730.1"/>
    <property type="molecule type" value="Genomic_DNA"/>
</dbReference>
<dbReference type="KEGG" id="vg:55606432"/>
<organism evidence="1 2">
    <name type="scientific">Pseudomonas phage PMBT14</name>
    <dbReference type="NCBI Taxonomy" id="2059855"/>
    <lineage>
        <taxon>Viruses</taxon>
        <taxon>Duplodnaviria</taxon>
        <taxon>Heunggongvirae</taxon>
        <taxon>Uroviricota</taxon>
        <taxon>Caudoviricetes</taxon>
        <taxon>Knuthellervirus</taxon>
        <taxon>Knuthellervirus PMBT14</taxon>
    </lineage>
</organism>
<protein>
    <submittedName>
        <fullName evidence="1">Major tail protein</fullName>
    </submittedName>
</protein>
<dbReference type="GeneID" id="55606432"/>
<proteinExistence type="predicted"/>
<dbReference type="Proteomes" id="UP000240618">
    <property type="component" value="Segment"/>
</dbReference>
<accession>A0A2I6PI45</accession>